<keyword evidence="2" id="KW-1185">Reference proteome</keyword>
<dbReference type="HOGENOM" id="CLU_1008861_0_0_1"/>
<accession>A0A075ARK7</accession>
<evidence type="ECO:0000313" key="1">
    <source>
        <dbReference type="EMBL" id="EPZ32878.1"/>
    </source>
</evidence>
<name>A0A075ARK7_ROZAC</name>
<gene>
    <name evidence="1" type="ORF">O9G_005815</name>
</gene>
<dbReference type="EMBL" id="KE561100">
    <property type="protein sequence ID" value="EPZ32878.1"/>
    <property type="molecule type" value="Genomic_DNA"/>
</dbReference>
<dbReference type="AlphaFoldDB" id="A0A075ARK7"/>
<proteinExistence type="predicted"/>
<organism evidence="1 2">
    <name type="scientific">Rozella allomycis (strain CSF55)</name>
    <dbReference type="NCBI Taxonomy" id="988480"/>
    <lineage>
        <taxon>Eukaryota</taxon>
        <taxon>Fungi</taxon>
        <taxon>Fungi incertae sedis</taxon>
        <taxon>Cryptomycota</taxon>
        <taxon>Cryptomycota incertae sedis</taxon>
        <taxon>Rozella</taxon>
    </lineage>
</organism>
<evidence type="ECO:0000313" key="2">
    <source>
        <dbReference type="Proteomes" id="UP000030755"/>
    </source>
</evidence>
<protein>
    <submittedName>
        <fullName evidence="1">Uncharacterized protein</fullName>
    </submittedName>
</protein>
<dbReference type="Proteomes" id="UP000030755">
    <property type="component" value="Unassembled WGS sequence"/>
</dbReference>
<reference evidence="1 2" key="1">
    <citation type="journal article" date="2013" name="Curr. Biol.">
        <title>Shared signatures of parasitism and phylogenomics unite Cryptomycota and microsporidia.</title>
        <authorList>
            <person name="James T.Y."/>
            <person name="Pelin A."/>
            <person name="Bonen L."/>
            <person name="Ahrendt S."/>
            <person name="Sain D."/>
            <person name="Corradi N."/>
            <person name="Stajich J.E."/>
        </authorList>
    </citation>
    <scope>NUCLEOTIDE SEQUENCE [LARGE SCALE GENOMIC DNA]</scope>
    <source>
        <strain evidence="1 2">CSF55</strain>
    </source>
</reference>
<sequence>MLIALTTQLTVLTNSCVSMVRNDKIRKCILSSGNCDALLALIDMATKHDMLNFNQIIKEAVIFGNLITIAQIWLQSKENQYEKSWMWLKQFMSNKENVKLEIRERFNESEFASMAVEAIEYDSDDVFHYILRFGIIDYDDYKMAALRRYREYIPPSVHTSSLLELLFFVQASKIFYRQSFGMSAFILGFGLNYNLQDCFDKSVYYNLDKNLVFFWDLVDKFDLKIEHFEWTINHKDFNTLRFLSKHYSGPLEQVLSFFEINGKSEHAKIVVKYSKR</sequence>